<accession>A0A844M2B9</accession>
<name>A0A844M2B9_9GAMM</name>
<evidence type="ECO:0000313" key="3">
    <source>
        <dbReference type="Proteomes" id="UP000442109"/>
    </source>
</evidence>
<evidence type="ECO:0000313" key="2">
    <source>
        <dbReference type="EMBL" id="MUG32944.1"/>
    </source>
</evidence>
<dbReference type="RefSeq" id="WP_155587476.1">
    <property type="nucleotide sequence ID" value="NZ_WFKQ01000008.1"/>
</dbReference>
<keyword evidence="1" id="KW-0812">Transmembrane</keyword>
<protein>
    <submittedName>
        <fullName evidence="2">Prepilin-type N-terminal cleavage/methylation domain-containing protein</fullName>
    </submittedName>
</protein>
<dbReference type="NCBIfam" id="TIGR02532">
    <property type="entry name" value="IV_pilin_GFxxxE"/>
    <property type="match status" value="1"/>
</dbReference>
<sequence length="190" mass="21554">MSSSQLKSSLNRPLGYTLIELLIVVALMTLLTAILLPSYQQYLNQKVQWQAQQQALQLAHDLAKWRGKYLTYAGFSLSQSSLQLSSNQPLFASNLAERLYLPLGSNEKTHHYEIRLSDATGQFVLTDLQANGQGWQMWVVPNVHANFFELTDAHLDSYYLDSLHQRCRYSSAQTVALITSQGQADCRLTW</sequence>
<keyword evidence="1" id="KW-0472">Membrane</keyword>
<feature type="transmembrane region" description="Helical" evidence="1">
    <location>
        <begin position="14"/>
        <end position="36"/>
    </location>
</feature>
<dbReference type="Pfam" id="PF07963">
    <property type="entry name" value="N_methyl"/>
    <property type="match status" value="1"/>
</dbReference>
<dbReference type="Gene3D" id="3.30.700.10">
    <property type="entry name" value="Glycoprotein, Type 4 Pilin"/>
    <property type="match status" value="1"/>
</dbReference>
<organism evidence="2 3">
    <name type="scientific">Psychrobacter sanguinis</name>
    <dbReference type="NCBI Taxonomy" id="861445"/>
    <lineage>
        <taxon>Bacteria</taxon>
        <taxon>Pseudomonadati</taxon>
        <taxon>Pseudomonadota</taxon>
        <taxon>Gammaproteobacteria</taxon>
        <taxon>Moraxellales</taxon>
        <taxon>Moraxellaceae</taxon>
        <taxon>Psychrobacter</taxon>
    </lineage>
</organism>
<reference evidence="2 3" key="1">
    <citation type="journal article" date="2019" name="PLoS ONE">
        <title>Pup mortality in New Zealand sea lions (Phocarctos hookeri) at Enderby Island, Auckland Islands, 2013-18.</title>
        <authorList>
            <person name="Michael S.A."/>
            <person name="Hayman D.T.S."/>
            <person name="Gray R."/>
            <person name="Zhang J."/>
            <person name="Rogers L."/>
            <person name="Roe W.D."/>
        </authorList>
    </citation>
    <scope>NUCLEOTIDE SEQUENCE [LARGE SCALE GENOMIC DNA]</scope>
    <source>
        <strain evidence="2 3">SM868</strain>
    </source>
</reference>
<dbReference type="SUPFAM" id="SSF54523">
    <property type="entry name" value="Pili subunits"/>
    <property type="match status" value="1"/>
</dbReference>
<dbReference type="InterPro" id="IPR045584">
    <property type="entry name" value="Pilin-like"/>
</dbReference>
<comment type="caution">
    <text evidence="2">The sequence shown here is derived from an EMBL/GenBank/DDBJ whole genome shotgun (WGS) entry which is preliminary data.</text>
</comment>
<keyword evidence="1" id="KW-1133">Transmembrane helix</keyword>
<dbReference type="AlphaFoldDB" id="A0A844M2B9"/>
<dbReference type="InterPro" id="IPR012902">
    <property type="entry name" value="N_methyl_site"/>
</dbReference>
<evidence type="ECO:0000256" key="1">
    <source>
        <dbReference type="SAM" id="Phobius"/>
    </source>
</evidence>
<dbReference type="EMBL" id="WFKQ01000008">
    <property type="protein sequence ID" value="MUG32944.1"/>
    <property type="molecule type" value="Genomic_DNA"/>
</dbReference>
<gene>
    <name evidence="2" type="ORF">GB996_09045</name>
</gene>
<proteinExistence type="predicted"/>
<keyword evidence="3" id="KW-1185">Reference proteome</keyword>
<dbReference type="OrthoDB" id="6658928at2"/>
<dbReference type="Proteomes" id="UP000442109">
    <property type="component" value="Unassembled WGS sequence"/>
</dbReference>